<evidence type="ECO:0000256" key="4">
    <source>
        <dbReference type="ARBA" id="ARBA00022787"/>
    </source>
</evidence>
<evidence type="ECO:0000256" key="3">
    <source>
        <dbReference type="ARBA" id="ARBA00022642"/>
    </source>
</evidence>
<dbReference type="GO" id="GO:0005777">
    <property type="term" value="C:peroxisome"/>
    <property type="evidence" value="ECO:0007669"/>
    <property type="project" value="EnsemblFungi"/>
</dbReference>
<keyword evidence="9 11" id="KW-0496">Mitochondrion</keyword>
<evidence type="ECO:0000256" key="11">
    <source>
        <dbReference type="HAMAP-Rule" id="MF_03018"/>
    </source>
</evidence>
<evidence type="ECO:0000256" key="2">
    <source>
        <dbReference type="ARBA" id="ARBA00022630"/>
    </source>
</evidence>
<dbReference type="GO" id="GO:0016174">
    <property type="term" value="F:NAD(P)H oxidase H2O2-forming activity"/>
    <property type="evidence" value="ECO:0007669"/>
    <property type="project" value="EnsemblFungi"/>
</dbReference>
<dbReference type="GO" id="GO:0043420">
    <property type="term" value="P:anthranilate metabolic process"/>
    <property type="evidence" value="ECO:0007669"/>
    <property type="project" value="UniProtKB-UniRule"/>
</dbReference>
<reference evidence="14" key="1">
    <citation type="submission" date="2016-05" db="EMBL/GenBank/DDBJ databases">
        <title>Comparative genomics of biotechnologically important yeasts.</title>
        <authorList>
            <consortium name="DOE Joint Genome Institute"/>
            <person name="Riley R."/>
            <person name="Haridas S."/>
            <person name="Wolfe K.H."/>
            <person name="Lopes M.R."/>
            <person name="Hittinger C.T."/>
            <person name="Goker M."/>
            <person name="Salamov A."/>
            <person name="Wisecaver J."/>
            <person name="Long T.M."/>
            <person name="Aerts A.L."/>
            <person name="Barry K."/>
            <person name="Choi C."/>
            <person name="Clum A."/>
            <person name="Coughlan A.Y."/>
            <person name="Deshpande S."/>
            <person name="Douglass A.P."/>
            <person name="Hanson S.J."/>
            <person name="Klenk H.-P."/>
            <person name="Labutti K."/>
            <person name="Lapidus A."/>
            <person name="Lindquist E."/>
            <person name="Lipzen A."/>
            <person name="Meier-Kolthoff J.P."/>
            <person name="Ohm R.A."/>
            <person name="Otillar R.P."/>
            <person name="Pangilinan J."/>
            <person name="Peng Y."/>
            <person name="Rokas A."/>
            <person name="Rosa C.A."/>
            <person name="Scheuner C."/>
            <person name="Sibirny A.A."/>
            <person name="Slot J.C."/>
            <person name="Stielow J.B."/>
            <person name="Sun H."/>
            <person name="Kurtzman C.P."/>
            <person name="Blackwell M."/>
            <person name="Grigoriev I.V."/>
            <person name="Jeffries T.W."/>
        </authorList>
    </citation>
    <scope>NUCLEOTIDE SEQUENCE [LARGE SCALE GENOMIC DNA]</scope>
    <source>
        <strain evidence="14">NRRL Y-2460</strain>
    </source>
</reference>
<dbReference type="AlphaFoldDB" id="A0A1E4TNE9"/>
<gene>
    <name evidence="11" type="primary">BNA4</name>
    <name evidence="13" type="ORF">PACTADRAFT_35829</name>
</gene>
<dbReference type="InterPro" id="IPR002938">
    <property type="entry name" value="FAD-bd"/>
</dbReference>
<name>A0A1E4TNE9_PACTA</name>
<keyword evidence="3 11" id="KW-0662">Pyridine nucleotide biosynthesis</keyword>
<evidence type="ECO:0000313" key="13">
    <source>
        <dbReference type="EMBL" id="ODV93198.1"/>
    </source>
</evidence>
<dbReference type="GO" id="GO:0019805">
    <property type="term" value="P:quinolinate biosynthetic process"/>
    <property type="evidence" value="ECO:0007669"/>
    <property type="project" value="UniProtKB-UniRule"/>
</dbReference>
<protein>
    <recommendedName>
        <fullName evidence="11">Kynurenine 3-monooxygenase</fullName>
        <ecNumber evidence="11">1.14.13.9</ecNumber>
    </recommendedName>
    <alternativeName>
        <fullName evidence="11">Biosynthesis of nicotinic acid protein 4</fullName>
    </alternativeName>
    <alternativeName>
        <fullName evidence="11">Kynurenine 3-hydroxylase</fullName>
    </alternativeName>
</protein>
<comment type="pathway">
    <text evidence="11">Cofactor biosynthesis; NAD(+) biosynthesis; quinolinate from L-kynurenine: step 1/3.</text>
</comment>
<dbReference type="GO" id="GO:0006569">
    <property type="term" value="P:L-tryptophan catabolic process"/>
    <property type="evidence" value="ECO:0007669"/>
    <property type="project" value="UniProtKB-UniRule"/>
</dbReference>
<comment type="cofactor">
    <cofactor evidence="1 11">
        <name>FAD</name>
        <dbReference type="ChEBI" id="CHEBI:57692"/>
    </cofactor>
</comment>
<evidence type="ECO:0000256" key="6">
    <source>
        <dbReference type="ARBA" id="ARBA00022857"/>
    </source>
</evidence>
<evidence type="ECO:0000256" key="5">
    <source>
        <dbReference type="ARBA" id="ARBA00022827"/>
    </source>
</evidence>
<dbReference type="Proteomes" id="UP000094236">
    <property type="component" value="Unassembled WGS sequence"/>
</dbReference>
<feature type="domain" description="FAD-binding" evidence="12">
    <location>
        <begin position="153"/>
        <end position="371"/>
    </location>
</feature>
<comment type="function">
    <text evidence="11">Catalyzes the hydroxylation of L-kynurenine (L-Kyn) to form 3-hydroxy-L-kynurenine (L-3OHKyn). Required for synthesis of quinolinic acid.</text>
</comment>
<evidence type="ECO:0000256" key="9">
    <source>
        <dbReference type="ARBA" id="ARBA00023128"/>
    </source>
</evidence>
<keyword evidence="7 11" id="KW-0560">Oxidoreductase</keyword>
<dbReference type="GO" id="GO:0004502">
    <property type="term" value="F:kynurenine 3-monooxygenase activity"/>
    <property type="evidence" value="ECO:0007669"/>
    <property type="project" value="UniProtKB-UniRule"/>
</dbReference>
<dbReference type="GO" id="GO:0071949">
    <property type="term" value="F:FAD binding"/>
    <property type="evidence" value="ECO:0007669"/>
    <property type="project" value="EnsemblFungi"/>
</dbReference>
<dbReference type="EC" id="1.14.13.9" evidence="11"/>
<evidence type="ECO:0000256" key="1">
    <source>
        <dbReference type="ARBA" id="ARBA00001974"/>
    </source>
</evidence>
<dbReference type="PANTHER" id="PTHR46028:SF2">
    <property type="entry name" value="KYNURENINE 3-MONOOXYGENASE"/>
    <property type="match status" value="1"/>
</dbReference>
<evidence type="ECO:0000313" key="14">
    <source>
        <dbReference type="Proteomes" id="UP000094236"/>
    </source>
</evidence>
<dbReference type="GO" id="GO:0005741">
    <property type="term" value="C:mitochondrial outer membrane"/>
    <property type="evidence" value="ECO:0007669"/>
    <property type="project" value="UniProtKB-SubCell"/>
</dbReference>
<keyword evidence="8 11" id="KW-0503">Monooxygenase</keyword>
<dbReference type="Gene3D" id="3.50.50.60">
    <property type="entry name" value="FAD/NAD(P)-binding domain"/>
    <property type="match status" value="1"/>
</dbReference>
<dbReference type="HAMAP" id="MF_01971">
    <property type="entry name" value="Kynurenine_monooxygenase"/>
    <property type="match status" value="1"/>
</dbReference>
<sequence length="471" mass="53612">MSAVVSLNQEKEKEVGVIGAGLVGCLTALALQKKGYKVILFELRQDPRLKSTKEKNLRSINLAISDRGIKALKYVDENLAKKVLDKVIPMRGRMIHDSKGNQESQLYGLYGESIKSIDRGYLNQELLNEIDIINKSGVGYPIEVLFGKKLINLSFLGEEENPTVTIVDQSSHQEQIFEFDFIVSADGAFSATRHYLQRYVRMTFKQEFIDTCYIELSIPAGPGNSFLIDPNHLHIWPRDKFMLIALPNQNGSFTSTFFSSWELAESLNTDTKILNFFKEHFEDGLKLIGEDNLISSFKNNPKGSLVQIHCNPYNYKGKAILIGDAAHGMVPFYGQGMNCGFESLRILLEMLEKNNFNTEKAFNQYSKERHQDLEVILKLALDNYNEMSHDVTSIVYLMRKKIDSFLGRLLRGKWLPLYTMISFRGDIPYSEAISIEKRQQNIIKKLEAAIFVGTIYAAVKISKYFASKFVK</sequence>
<dbReference type="FunFam" id="3.50.50.60:FF:000129">
    <property type="entry name" value="Kynurenine 3-monooxygenase"/>
    <property type="match status" value="1"/>
</dbReference>
<dbReference type="InterPro" id="IPR036188">
    <property type="entry name" value="FAD/NAD-bd_sf"/>
</dbReference>
<keyword evidence="6 11" id="KW-0521">NADP</keyword>
<keyword evidence="4 11" id="KW-1000">Mitochondrion outer membrane</keyword>
<dbReference type="EMBL" id="KV454018">
    <property type="protein sequence ID" value="ODV93198.1"/>
    <property type="molecule type" value="Genomic_DNA"/>
</dbReference>
<dbReference type="PANTHER" id="PTHR46028">
    <property type="entry name" value="KYNURENINE 3-MONOOXYGENASE"/>
    <property type="match status" value="1"/>
</dbReference>
<keyword evidence="5 11" id="KW-0274">FAD</keyword>
<keyword evidence="2 11" id="KW-0285">Flavoprotein</keyword>
<evidence type="ECO:0000256" key="10">
    <source>
        <dbReference type="ARBA" id="ARBA00047818"/>
    </source>
</evidence>
<comment type="catalytic activity">
    <reaction evidence="10 11">
        <text>L-kynurenine + NADPH + O2 + H(+) = 3-hydroxy-L-kynurenine + NADP(+) + H2O</text>
        <dbReference type="Rhea" id="RHEA:20545"/>
        <dbReference type="ChEBI" id="CHEBI:15377"/>
        <dbReference type="ChEBI" id="CHEBI:15378"/>
        <dbReference type="ChEBI" id="CHEBI:15379"/>
        <dbReference type="ChEBI" id="CHEBI:57783"/>
        <dbReference type="ChEBI" id="CHEBI:57959"/>
        <dbReference type="ChEBI" id="CHEBI:58125"/>
        <dbReference type="ChEBI" id="CHEBI:58349"/>
        <dbReference type="EC" id="1.14.13.9"/>
    </reaction>
</comment>
<accession>A0A1E4TNE9</accession>
<dbReference type="GO" id="GO:0070189">
    <property type="term" value="P:kynurenine metabolic process"/>
    <property type="evidence" value="ECO:0007669"/>
    <property type="project" value="EnsemblFungi"/>
</dbReference>
<dbReference type="Pfam" id="PF13450">
    <property type="entry name" value="NAD_binding_8"/>
    <property type="match status" value="1"/>
</dbReference>
<keyword evidence="11" id="KW-0472">Membrane</keyword>
<evidence type="ECO:0000256" key="8">
    <source>
        <dbReference type="ARBA" id="ARBA00023033"/>
    </source>
</evidence>
<dbReference type="STRING" id="669874.A0A1E4TNE9"/>
<dbReference type="SUPFAM" id="SSF51905">
    <property type="entry name" value="FAD/NAD(P)-binding domain"/>
    <property type="match status" value="1"/>
</dbReference>
<dbReference type="OrthoDB" id="10053569at2759"/>
<dbReference type="Pfam" id="PF01494">
    <property type="entry name" value="FAD_binding_3"/>
    <property type="match status" value="1"/>
</dbReference>
<evidence type="ECO:0000259" key="12">
    <source>
        <dbReference type="Pfam" id="PF01494"/>
    </source>
</evidence>
<dbReference type="UniPathway" id="UPA00253">
    <property type="reaction ID" value="UER00328"/>
</dbReference>
<comment type="subcellular location">
    <subcellularLocation>
        <location evidence="11">Mitochondrion outer membrane</location>
    </subcellularLocation>
</comment>
<comment type="similarity">
    <text evidence="11">Belongs to the aromatic-ring hydroxylase family. KMO subfamily.</text>
</comment>
<organism evidence="13 14">
    <name type="scientific">Pachysolen tannophilus NRRL Y-2460</name>
    <dbReference type="NCBI Taxonomy" id="669874"/>
    <lineage>
        <taxon>Eukaryota</taxon>
        <taxon>Fungi</taxon>
        <taxon>Dikarya</taxon>
        <taxon>Ascomycota</taxon>
        <taxon>Saccharomycotina</taxon>
        <taxon>Pichiomycetes</taxon>
        <taxon>Pachysolenaceae</taxon>
        <taxon>Pachysolen</taxon>
    </lineage>
</organism>
<keyword evidence="14" id="KW-1185">Reference proteome</keyword>
<evidence type="ECO:0000256" key="7">
    <source>
        <dbReference type="ARBA" id="ARBA00023002"/>
    </source>
</evidence>
<dbReference type="GO" id="GO:0034354">
    <property type="term" value="P:'de novo' NAD+ biosynthetic process from L-tryptophan"/>
    <property type="evidence" value="ECO:0007669"/>
    <property type="project" value="UniProtKB-UniRule"/>
</dbReference>
<dbReference type="InterPro" id="IPR027545">
    <property type="entry name" value="Kynurenine_monooxygenase"/>
</dbReference>
<proteinExistence type="inferred from homology"/>
<dbReference type="PRINTS" id="PR00420">
    <property type="entry name" value="RNGMNOXGNASE"/>
</dbReference>